<keyword evidence="1" id="KW-0812">Transmembrane</keyword>
<accession>A0ABX2EKM8</accession>
<keyword evidence="3" id="KW-1185">Reference proteome</keyword>
<dbReference type="RefSeq" id="WP_173125630.1">
    <property type="nucleotide sequence ID" value="NZ_JABRWJ010000006.1"/>
</dbReference>
<feature type="transmembrane region" description="Helical" evidence="1">
    <location>
        <begin position="12"/>
        <end position="33"/>
    </location>
</feature>
<evidence type="ECO:0000313" key="3">
    <source>
        <dbReference type="Proteomes" id="UP000737171"/>
    </source>
</evidence>
<keyword evidence="1" id="KW-1133">Transmembrane helix</keyword>
<proteinExistence type="predicted"/>
<dbReference type="EMBL" id="JABRWJ010000006">
    <property type="protein sequence ID" value="NRF69158.1"/>
    <property type="molecule type" value="Genomic_DNA"/>
</dbReference>
<dbReference type="Proteomes" id="UP000737171">
    <property type="component" value="Unassembled WGS sequence"/>
</dbReference>
<evidence type="ECO:0000313" key="2">
    <source>
        <dbReference type="EMBL" id="NRF69158.1"/>
    </source>
</evidence>
<evidence type="ECO:0008006" key="4">
    <source>
        <dbReference type="Google" id="ProtNLM"/>
    </source>
</evidence>
<feature type="transmembrane region" description="Helical" evidence="1">
    <location>
        <begin position="39"/>
        <end position="57"/>
    </location>
</feature>
<keyword evidence="1" id="KW-0472">Membrane</keyword>
<organism evidence="2 3">
    <name type="scientific">Pseudaquabacterium terrae</name>
    <dbReference type="NCBI Taxonomy" id="2732868"/>
    <lineage>
        <taxon>Bacteria</taxon>
        <taxon>Pseudomonadati</taxon>
        <taxon>Pseudomonadota</taxon>
        <taxon>Betaproteobacteria</taxon>
        <taxon>Burkholderiales</taxon>
        <taxon>Sphaerotilaceae</taxon>
        <taxon>Pseudaquabacterium</taxon>
    </lineage>
</organism>
<evidence type="ECO:0000256" key="1">
    <source>
        <dbReference type="SAM" id="Phobius"/>
    </source>
</evidence>
<protein>
    <recommendedName>
        <fullName evidence="4">DUF962 domain-containing protein</fullName>
    </recommendedName>
</protein>
<name>A0ABX2EKM8_9BURK</name>
<reference evidence="2 3" key="1">
    <citation type="submission" date="2020-05" db="EMBL/GenBank/DDBJ databases">
        <title>Aquincola sp. isolate from soil.</title>
        <authorList>
            <person name="Han J."/>
            <person name="Kim D.-U."/>
        </authorList>
    </citation>
    <scope>NUCLEOTIDE SEQUENCE [LARGE SCALE GENOMIC DNA]</scope>
    <source>
        <strain evidence="2 3">S2</strain>
    </source>
</reference>
<sequence length="86" mass="9806">MPTWLIALDRHFPVRYLTLLLAAIFALLGLFAWVGFGQLAWMALAGLAGLAIGAHDLRQTRRAVLRNYPVIGHLRFLLEWVRPEIR</sequence>
<gene>
    <name evidence="2" type="ORF">HLB44_19365</name>
</gene>
<comment type="caution">
    <text evidence="2">The sequence shown here is derived from an EMBL/GenBank/DDBJ whole genome shotgun (WGS) entry which is preliminary data.</text>
</comment>